<evidence type="ECO:0000313" key="2">
    <source>
        <dbReference type="Proteomes" id="UP000010301"/>
    </source>
</evidence>
<evidence type="ECO:0000313" key="1">
    <source>
        <dbReference type="EMBL" id="EEH63837.1"/>
    </source>
</evidence>
<dbReference type="Proteomes" id="UP000010301">
    <property type="component" value="Unassembled WGS sequence"/>
</dbReference>
<dbReference type="STRING" id="525245.HMPREF0044_0856"/>
<organism evidence="1 2">
    <name type="scientific">Gleimia coleocanis DSM 15436</name>
    <dbReference type="NCBI Taxonomy" id="525245"/>
    <lineage>
        <taxon>Bacteria</taxon>
        <taxon>Bacillati</taxon>
        <taxon>Actinomycetota</taxon>
        <taxon>Actinomycetes</taxon>
        <taxon>Actinomycetales</taxon>
        <taxon>Actinomycetaceae</taxon>
        <taxon>Gleimia</taxon>
    </lineage>
</organism>
<name>C0VZX8_9ACTO</name>
<accession>C0VZX8</accession>
<keyword evidence="2" id="KW-1185">Reference proteome</keyword>
<gene>
    <name evidence="1" type="ORF">HMPREF0044_0856</name>
</gene>
<protein>
    <submittedName>
        <fullName evidence="1">Uncharacterized protein</fullName>
    </submittedName>
</protein>
<dbReference type="AlphaFoldDB" id="C0VZX8"/>
<proteinExistence type="predicted"/>
<comment type="caution">
    <text evidence="1">The sequence shown here is derived from an EMBL/GenBank/DDBJ whole genome shotgun (WGS) entry which is preliminary data.</text>
</comment>
<dbReference type="HOGENOM" id="CLU_865036_0_0_11"/>
<dbReference type="EMBL" id="ACFG01000030">
    <property type="protein sequence ID" value="EEH63837.1"/>
    <property type="molecule type" value="Genomic_DNA"/>
</dbReference>
<reference evidence="1 2" key="1">
    <citation type="submission" date="2009-01" db="EMBL/GenBank/DDBJ databases">
        <authorList>
            <person name="Qin X."/>
            <person name="Bachman B."/>
            <person name="Battles P."/>
            <person name="Bell A."/>
            <person name="Bess C."/>
            <person name="Bickham C."/>
            <person name="Chaboub L."/>
            <person name="Chen D."/>
            <person name="Coyle M."/>
            <person name="Deiros D.R."/>
            <person name="Dinh H."/>
            <person name="Forbes L."/>
            <person name="Fowler G."/>
            <person name="Francisco L."/>
            <person name="Fu Q."/>
            <person name="Gubbala S."/>
            <person name="Hale W."/>
            <person name="Han Y."/>
            <person name="Hemphill L."/>
            <person name="Highlander S.K."/>
            <person name="Hirani K."/>
            <person name="Hogues M."/>
            <person name="Jackson L."/>
            <person name="Jakkamsetti A."/>
            <person name="Javaid M."/>
            <person name="Jiang H."/>
            <person name="Korchina V."/>
            <person name="Kovar C."/>
            <person name="Lara F."/>
            <person name="Lee S."/>
            <person name="Mata R."/>
            <person name="Mathew T."/>
            <person name="Moen C."/>
            <person name="Morales K."/>
            <person name="Munidasa M."/>
            <person name="Nazareth L."/>
            <person name="Ngo R."/>
            <person name="Nguyen L."/>
            <person name="Okwuonu G."/>
            <person name="Ongeri F."/>
            <person name="Patil S."/>
            <person name="Petrosino J."/>
            <person name="Pham C."/>
            <person name="Pham P."/>
            <person name="Pu L.-L."/>
            <person name="Puazo M."/>
            <person name="Raj R."/>
            <person name="Reid J."/>
            <person name="Rouhana J."/>
            <person name="Saada N."/>
            <person name="Shang Y."/>
            <person name="Simmons D."/>
            <person name="Thornton R."/>
            <person name="Warren J."/>
            <person name="Weissenberger G."/>
            <person name="Zhang J."/>
            <person name="Zhang L."/>
            <person name="Zhou C."/>
            <person name="Zhu D."/>
            <person name="Muzny D."/>
            <person name="Worley K."/>
            <person name="Gibbs R."/>
        </authorList>
    </citation>
    <scope>NUCLEOTIDE SEQUENCE [LARGE SCALE GENOMIC DNA]</scope>
    <source>
        <strain evidence="1 2">DSM 15436</strain>
    </source>
</reference>
<sequence length="321" mass="35424">MSSEVSVTTLLPDSLRVLLRADSVEDLSIWQSAEEDLRWDAPFDKAADLLDSDPEPCFDACVLALETVELEFPLIREFLAREDSVAGVADLEALPLYCEELSGRLLISLTPLFAANLPYQRIPDITVRGRLWLASKLYQGFFPHLEHALDLAFQFCFEAIRLAPTDVDALLTLVALETFVSESAEPFGWALPRAFSLAVSDEQLSFAYYRAAWRRGFCADALACYAQVLPGTSFFEDAQSEADEVALLLHASNPELVIPDYSDPAQVFNFINGGTVSTYAVDPDFRQPALQVLQEVEALFLGSGLELPQPPSTSEDSDTAQ</sequence>